<dbReference type="InterPro" id="IPR026992">
    <property type="entry name" value="DIOX_N"/>
</dbReference>
<accession>A0A314UG38</accession>
<protein>
    <submittedName>
        <fullName evidence="6">Isopenicillin N synthase</fullName>
    </submittedName>
</protein>
<dbReference type="FunFam" id="2.60.120.330:FF:000012">
    <property type="entry name" value="Gibberellin 20 oxidase 1"/>
    <property type="match status" value="2"/>
</dbReference>
<gene>
    <name evidence="6" type="ORF">Pyn_38913</name>
</gene>
<evidence type="ECO:0000256" key="2">
    <source>
        <dbReference type="ARBA" id="ARBA00022723"/>
    </source>
</evidence>
<dbReference type="InterPro" id="IPR027443">
    <property type="entry name" value="IPNS-like_sf"/>
</dbReference>
<dbReference type="GO" id="GO:0031418">
    <property type="term" value="F:L-ascorbic acid binding"/>
    <property type="evidence" value="ECO:0007669"/>
    <property type="project" value="UniProtKB-KW"/>
</dbReference>
<dbReference type="AlphaFoldDB" id="A0A314UG38"/>
<comment type="caution">
    <text evidence="6">The sequence shown here is derived from an EMBL/GenBank/DDBJ whole genome shotgun (WGS) entry which is preliminary data.</text>
</comment>
<dbReference type="InterPro" id="IPR044861">
    <property type="entry name" value="IPNS-like_FE2OG_OXY"/>
</dbReference>
<evidence type="ECO:0000259" key="5">
    <source>
        <dbReference type="PROSITE" id="PS51471"/>
    </source>
</evidence>
<evidence type="ECO:0000313" key="6">
    <source>
        <dbReference type="EMBL" id="PQM35968.1"/>
    </source>
</evidence>
<dbReference type="PRINTS" id="PR00682">
    <property type="entry name" value="IPNSYNTHASE"/>
</dbReference>
<keyword evidence="2" id="KW-0479">Metal-binding</keyword>
<dbReference type="PANTHER" id="PTHR47991">
    <property type="entry name" value="OXOGLUTARATE/IRON-DEPENDENT DIOXYGENASE"/>
    <property type="match status" value="1"/>
</dbReference>
<feature type="domain" description="Fe2OG dioxygenase" evidence="5">
    <location>
        <begin position="107"/>
        <end position="208"/>
    </location>
</feature>
<dbReference type="Gene3D" id="2.60.120.330">
    <property type="entry name" value="B-lactam Antibiotic, Isopenicillin N Synthase, Chain"/>
    <property type="match status" value="2"/>
</dbReference>
<dbReference type="GO" id="GO:0046872">
    <property type="term" value="F:metal ion binding"/>
    <property type="evidence" value="ECO:0007669"/>
    <property type="project" value="UniProtKB-KW"/>
</dbReference>
<dbReference type="Pfam" id="PF03171">
    <property type="entry name" value="2OG-FeII_Oxy"/>
    <property type="match status" value="2"/>
</dbReference>
<evidence type="ECO:0000256" key="1">
    <source>
        <dbReference type="ARBA" id="ARBA00008056"/>
    </source>
</evidence>
<evidence type="ECO:0000256" key="3">
    <source>
        <dbReference type="ARBA" id="ARBA00022896"/>
    </source>
</evidence>
<keyword evidence="7" id="KW-1185">Reference proteome</keyword>
<dbReference type="Pfam" id="PF14226">
    <property type="entry name" value="DIOX_N"/>
    <property type="match status" value="1"/>
</dbReference>
<reference evidence="6 7" key="1">
    <citation type="submission" date="2018-02" db="EMBL/GenBank/DDBJ databases">
        <title>Draft genome of wild Prunus yedoensis var. nudiflora.</title>
        <authorList>
            <person name="Baek S."/>
            <person name="Kim J.-H."/>
            <person name="Choi K."/>
            <person name="Kim G.-B."/>
            <person name="Cho A."/>
            <person name="Jang H."/>
            <person name="Shin C.-H."/>
            <person name="Yu H.-J."/>
            <person name="Mun J.-H."/>
        </authorList>
    </citation>
    <scope>NUCLEOTIDE SEQUENCE [LARGE SCALE GENOMIC DNA]</scope>
    <source>
        <strain evidence="7">cv. Jeju island</strain>
        <tissue evidence="6">Leaf</tissue>
    </source>
</reference>
<dbReference type="PROSITE" id="PS51471">
    <property type="entry name" value="FE2OG_OXY"/>
    <property type="match status" value="2"/>
</dbReference>
<keyword evidence="3" id="KW-0847">Vitamin C</keyword>
<dbReference type="InterPro" id="IPR050295">
    <property type="entry name" value="Plant_2OG-oxidoreductases"/>
</dbReference>
<evidence type="ECO:0000313" key="7">
    <source>
        <dbReference type="Proteomes" id="UP000250321"/>
    </source>
</evidence>
<evidence type="ECO:0000256" key="4">
    <source>
        <dbReference type="ARBA" id="ARBA00023004"/>
    </source>
</evidence>
<comment type="similarity">
    <text evidence="1">Belongs to the iron/ascorbate-dependent oxidoreductase family.</text>
</comment>
<dbReference type="EMBL" id="PJQY01003600">
    <property type="protein sequence ID" value="PQM35968.1"/>
    <property type="molecule type" value="Genomic_DNA"/>
</dbReference>
<dbReference type="STRING" id="2094558.A0A314UG38"/>
<name>A0A314UG38_PRUYE</name>
<proteinExistence type="inferred from homology"/>
<dbReference type="SUPFAM" id="SSF51197">
    <property type="entry name" value="Clavaminate synthase-like"/>
    <property type="match status" value="2"/>
</dbReference>
<dbReference type="OrthoDB" id="288590at2759"/>
<sequence>MEWYWISSERLRLLLGNSLLCLWRKRGRLGGMKKALEEPTLVPASPDPEDKEETEWYNQWPEHPPELREVCEEYAREVEKLALKLMGLIALSLGLPENRFSSYFKDQTTSVRLNHYPACPSPQLALGVGRHKDGGALTVLAQDDVGGLEVRRKTDGAWIRVKPTPNAYIINVGDIIQVWTNEKYQSVEHRVMVNSEKERFSIPYFLNPSHYTIIKPLEELIHEQNLAKYRPYSWGKFMTNRKLSNFKKLNVENIQIHHFRSPDMGEVDPAFIQDPDHWPKFFIIEGEGIPLIDLSPIISPDSITDPKAIEGVVREIGSACKGWGFFQVINHGVQLDKLRNIEAAARKFFALPLEEKRKIRRDEKSVLGYFDCERTKNVRDWKEVFDLTVEEPTLVPASPDPEDKEETEWHNRWPEYPPEFREACEEYAQEIEKLAMRLMGLIALSLGLPENRFSRYFKDQTTSITLNYYPPCPSPQLALGVGPHKDGGALTVLAQDEVGGLEVKRKTDGEWIRVKPTPNAYVINVGDGLQVWSNDIYHSVEHRAMVNSEKERFSIAYSLKPSHYTLIKPLEELISEENPAKYRPYNWGKFLTHRKLTNFKKLNVENIQIHHFRL</sequence>
<keyword evidence="4" id="KW-0408">Iron</keyword>
<feature type="domain" description="Fe2OG dioxygenase" evidence="5">
    <location>
        <begin position="460"/>
        <end position="561"/>
    </location>
</feature>
<dbReference type="Proteomes" id="UP000250321">
    <property type="component" value="Unassembled WGS sequence"/>
</dbReference>
<dbReference type="InterPro" id="IPR005123">
    <property type="entry name" value="Oxoglu/Fe-dep_dioxygenase_dom"/>
</dbReference>
<organism evidence="6 7">
    <name type="scientific">Prunus yedoensis var. nudiflora</name>
    <dbReference type="NCBI Taxonomy" id="2094558"/>
    <lineage>
        <taxon>Eukaryota</taxon>
        <taxon>Viridiplantae</taxon>
        <taxon>Streptophyta</taxon>
        <taxon>Embryophyta</taxon>
        <taxon>Tracheophyta</taxon>
        <taxon>Spermatophyta</taxon>
        <taxon>Magnoliopsida</taxon>
        <taxon>eudicotyledons</taxon>
        <taxon>Gunneridae</taxon>
        <taxon>Pentapetalae</taxon>
        <taxon>rosids</taxon>
        <taxon>fabids</taxon>
        <taxon>Rosales</taxon>
        <taxon>Rosaceae</taxon>
        <taxon>Amygdaloideae</taxon>
        <taxon>Amygdaleae</taxon>
        <taxon>Prunus</taxon>
    </lineage>
</organism>